<dbReference type="OrthoDB" id="10341350at2759"/>
<comment type="caution">
    <text evidence="1">The sequence shown here is derived from an EMBL/GenBank/DDBJ whole genome shotgun (WGS) entry which is preliminary data.</text>
</comment>
<reference evidence="1" key="1">
    <citation type="submission" date="2022-07" db="EMBL/GenBank/DDBJ databases">
        <title>Phylogenomic reconstructions and comparative analyses of Kickxellomycotina fungi.</title>
        <authorList>
            <person name="Reynolds N.K."/>
            <person name="Stajich J.E."/>
            <person name="Barry K."/>
            <person name="Grigoriev I.V."/>
            <person name="Crous P."/>
            <person name="Smith M.E."/>
        </authorList>
    </citation>
    <scope>NUCLEOTIDE SEQUENCE</scope>
    <source>
        <strain evidence="1">RSA 567</strain>
    </source>
</reference>
<protein>
    <submittedName>
        <fullName evidence="1">Uncharacterized protein</fullName>
    </submittedName>
</protein>
<evidence type="ECO:0000313" key="2">
    <source>
        <dbReference type="Proteomes" id="UP001151582"/>
    </source>
</evidence>
<evidence type="ECO:0000313" key="1">
    <source>
        <dbReference type="EMBL" id="KAJ1979363.1"/>
    </source>
</evidence>
<keyword evidence="2" id="KW-1185">Reference proteome</keyword>
<dbReference type="EMBL" id="JANBQB010000223">
    <property type="protein sequence ID" value="KAJ1979363.1"/>
    <property type="molecule type" value="Genomic_DNA"/>
</dbReference>
<dbReference type="Proteomes" id="UP001151582">
    <property type="component" value="Unassembled WGS sequence"/>
</dbReference>
<accession>A0A9W8B818</accession>
<dbReference type="AlphaFoldDB" id="A0A9W8B818"/>
<name>A0A9W8B818_9FUNG</name>
<proteinExistence type="predicted"/>
<organism evidence="1 2">
    <name type="scientific">Dimargaris verticillata</name>
    <dbReference type="NCBI Taxonomy" id="2761393"/>
    <lineage>
        <taxon>Eukaryota</taxon>
        <taxon>Fungi</taxon>
        <taxon>Fungi incertae sedis</taxon>
        <taxon>Zoopagomycota</taxon>
        <taxon>Kickxellomycotina</taxon>
        <taxon>Dimargaritomycetes</taxon>
        <taxon>Dimargaritales</taxon>
        <taxon>Dimargaritaceae</taxon>
        <taxon>Dimargaris</taxon>
    </lineage>
</organism>
<gene>
    <name evidence="1" type="ORF">H4R34_002857</name>
</gene>
<sequence length="552" mass="61336">MTLNSETSPVPLSNHAEWLAALWNNYSCPVTTKKSRAIAQFPASSDSSSMTPAYDFVPSIKTPEKSKPYTPSGTALNTTSPSLQCNKCLGWMEVLDLEPCPQLTVFLLEYHHQAFEQAISHSIAEKAAEGTSINRFQLTLAIDLAILTDFQPALGHRLLWPPAGLPGHNPWHCLLFGTCWDVLQAMLGESCVLLPEQLNLNAYPACLPRLPYLHWSSAQQLLRYSHRSPPNHWVTFKGRIVRLWLPQAAVHSQTFRCQNPRCRNRHYCYYRPQGPSPNVIARSEAAQLAPVSSGTTFLPADRICAHCQEPMDELFENYTLQHTQRVWLSADSATGLDHGLTNSIAICLHGSDVGQFQLGDKVSMIIMVSRSIGYEEGHQGLGPCSSLQLHAWHGYSDRCPIFEEFGKHPKQAISEACVDHIMEQLESYAWHLTGLLELNRRSYCQSSFARMLRALLCSLVAPDGMNICLLTSYAAQGFAQRLLKSLGHLVGVGTWSCGKPIPITMPNDSAPFLDGNLLPDSSMGYFDDRFTMNSGVVRPPTQIFNTYTAVCS</sequence>